<organism evidence="2 3">
    <name type="scientific">Ilex paraguariensis</name>
    <name type="common">yerba mate</name>
    <dbReference type="NCBI Taxonomy" id="185542"/>
    <lineage>
        <taxon>Eukaryota</taxon>
        <taxon>Viridiplantae</taxon>
        <taxon>Streptophyta</taxon>
        <taxon>Embryophyta</taxon>
        <taxon>Tracheophyta</taxon>
        <taxon>Spermatophyta</taxon>
        <taxon>Magnoliopsida</taxon>
        <taxon>eudicotyledons</taxon>
        <taxon>Gunneridae</taxon>
        <taxon>Pentapetalae</taxon>
        <taxon>asterids</taxon>
        <taxon>campanulids</taxon>
        <taxon>Aquifoliales</taxon>
        <taxon>Aquifoliaceae</taxon>
        <taxon>Ilex</taxon>
    </lineage>
</organism>
<keyword evidence="3" id="KW-1185">Reference proteome</keyword>
<feature type="region of interest" description="Disordered" evidence="1">
    <location>
        <begin position="26"/>
        <end position="56"/>
    </location>
</feature>
<evidence type="ECO:0000256" key="1">
    <source>
        <dbReference type="SAM" id="MobiDB-lite"/>
    </source>
</evidence>
<gene>
    <name evidence="2" type="ORF">ILEXP_LOCUS45520</name>
</gene>
<reference evidence="2 3" key="1">
    <citation type="submission" date="2024-02" db="EMBL/GenBank/DDBJ databases">
        <authorList>
            <person name="Vignale AGUSTIN F."/>
            <person name="Sosa J E."/>
            <person name="Modenutti C."/>
        </authorList>
    </citation>
    <scope>NUCLEOTIDE SEQUENCE [LARGE SCALE GENOMIC DNA]</scope>
</reference>
<proteinExistence type="predicted"/>
<evidence type="ECO:0000313" key="3">
    <source>
        <dbReference type="Proteomes" id="UP001642360"/>
    </source>
</evidence>
<dbReference type="AlphaFoldDB" id="A0ABC8U6W5"/>
<evidence type="ECO:0000313" key="2">
    <source>
        <dbReference type="EMBL" id="CAK9175710.1"/>
    </source>
</evidence>
<protein>
    <submittedName>
        <fullName evidence="2">Uncharacterized protein</fullName>
    </submittedName>
</protein>
<accession>A0ABC8U6W5</accession>
<dbReference type="Proteomes" id="UP001642360">
    <property type="component" value="Unassembled WGS sequence"/>
</dbReference>
<dbReference type="EMBL" id="CAUOFW020006680">
    <property type="protein sequence ID" value="CAK9175710.1"/>
    <property type="molecule type" value="Genomic_DNA"/>
</dbReference>
<feature type="compositionally biased region" description="Basic and acidic residues" evidence="1">
    <location>
        <begin position="29"/>
        <end position="47"/>
    </location>
</feature>
<name>A0ABC8U6W5_9AQUA</name>
<comment type="caution">
    <text evidence="2">The sequence shown here is derived from an EMBL/GenBank/DDBJ whole genome shotgun (WGS) entry which is preliminary data.</text>
</comment>
<sequence>MLRCLGSKVSAVGICCKEEDEDEELFVTSDRDQRSRSAIEGFSDRHSNSTPKGRQETMGTPALLILLRIHLTHKYASESPICFFLSLFFRVFAAQIFCCTITV</sequence>